<gene>
    <name evidence="4" type="ORF">CLV44_12022</name>
</gene>
<evidence type="ECO:0000256" key="1">
    <source>
        <dbReference type="ARBA" id="ARBA00004275"/>
    </source>
</evidence>
<evidence type="ECO:0000313" key="5">
    <source>
        <dbReference type="Proteomes" id="UP000242133"/>
    </source>
</evidence>
<dbReference type="Pfam" id="PF00378">
    <property type="entry name" value="ECH_1"/>
    <property type="match status" value="1"/>
</dbReference>
<comment type="caution">
    <text evidence="4">The sequence shown here is derived from an EMBL/GenBank/DDBJ whole genome shotgun (WGS) entry which is preliminary data.</text>
</comment>
<dbReference type="InterPro" id="IPR029045">
    <property type="entry name" value="ClpP/crotonase-like_dom_sf"/>
</dbReference>
<dbReference type="InterPro" id="IPR001753">
    <property type="entry name" value="Enoyl-CoA_hydra/iso"/>
</dbReference>
<evidence type="ECO:0000256" key="2">
    <source>
        <dbReference type="ARBA" id="ARBA00023140"/>
    </source>
</evidence>
<reference evidence="4 5" key="1">
    <citation type="submission" date="2018-03" db="EMBL/GenBank/DDBJ databases">
        <title>Genomic Encyclopedia of Archaeal and Bacterial Type Strains, Phase II (KMG-II): from individual species to whole genera.</title>
        <authorList>
            <person name="Goeker M."/>
        </authorList>
    </citation>
    <scope>NUCLEOTIDE SEQUENCE [LARGE SCALE GENOMIC DNA]</scope>
    <source>
        <strain evidence="4 5">DSM 17586</strain>
    </source>
</reference>
<keyword evidence="2" id="KW-0576">Peroxisome</keyword>
<evidence type="ECO:0000313" key="4">
    <source>
        <dbReference type="EMBL" id="PSL12038.1"/>
    </source>
</evidence>
<evidence type="ECO:0000256" key="3">
    <source>
        <dbReference type="ARBA" id="ARBA00023235"/>
    </source>
</evidence>
<dbReference type="Proteomes" id="UP000242133">
    <property type="component" value="Unassembled WGS sequence"/>
</dbReference>
<keyword evidence="3" id="KW-0413">Isomerase</keyword>
<dbReference type="GO" id="GO:0004165">
    <property type="term" value="F:delta(3)-delta(2)-enoyl-CoA isomerase activity"/>
    <property type="evidence" value="ECO:0007669"/>
    <property type="project" value="UniProtKB-ARBA"/>
</dbReference>
<dbReference type="OrthoDB" id="9797151at2"/>
<comment type="subcellular location">
    <subcellularLocation>
        <location evidence="1">Peroxisome</location>
    </subcellularLocation>
</comment>
<protein>
    <submittedName>
        <fullName evidence="4">Enoyl-CoA hydratase</fullName>
    </submittedName>
</protein>
<sequence length="247" mass="26432">MTTLNQSLEGGVLALELNRADKRNAFDRELYAALTSALQAADENPEVRVIRLGAKGDCFSAGNDIADFLAEPEQGRRTDPPLQLLQAMRACRKPVVAEVNGKAVGIGATLLLHCDLIYASERAALIFPFVALGLCPEGGSTQLIPQLAGHAKAFEWLVLGEPCKAVDAAQAGLINAVLPQEQLGAQVDKVVRRLASLDATAVQQSRARLQQSAGAQLDTLMQAEMDLFEQLLECDAAQQALNAFVTR</sequence>
<dbReference type="AlphaFoldDB" id="A0A2P8ERH9"/>
<proteinExistence type="predicted"/>
<dbReference type="SUPFAM" id="SSF52096">
    <property type="entry name" value="ClpP/crotonase"/>
    <property type="match status" value="1"/>
</dbReference>
<name>A0A2P8ERH9_9GAMM</name>
<dbReference type="InterPro" id="IPR051053">
    <property type="entry name" value="ECH/Chromodomain_protein"/>
</dbReference>
<organism evidence="4 5">
    <name type="scientific">Marinobacterium halophilum</name>
    <dbReference type="NCBI Taxonomy" id="267374"/>
    <lineage>
        <taxon>Bacteria</taxon>
        <taxon>Pseudomonadati</taxon>
        <taxon>Pseudomonadota</taxon>
        <taxon>Gammaproteobacteria</taxon>
        <taxon>Oceanospirillales</taxon>
        <taxon>Oceanospirillaceae</taxon>
        <taxon>Marinobacterium</taxon>
    </lineage>
</organism>
<dbReference type="PANTHER" id="PTHR43684:SF1">
    <property type="entry name" value="ENOYL-COA DELTA ISOMERASE 2"/>
    <property type="match status" value="1"/>
</dbReference>
<dbReference type="EMBL" id="PYGI01000020">
    <property type="protein sequence ID" value="PSL12038.1"/>
    <property type="molecule type" value="Genomic_DNA"/>
</dbReference>
<keyword evidence="5" id="KW-1185">Reference proteome</keyword>
<dbReference type="Gene3D" id="3.90.226.10">
    <property type="entry name" value="2-enoyl-CoA Hydratase, Chain A, domain 1"/>
    <property type="match status" value="1"/>
</dbReference>
<accession>A0A2P8ERH9</accession>
<dbReference type="PANTHER" id="PTHR43684">
    <property type="match status" value="1"/>
</dbReference>
<dbReference type="RefSeq" id="WP_106592684.1">
    <property type="nucleotide sequence ID" value="NZ_PYGI01000020.1"/>
</dbReference>
<dbReference type="CDD" id="cd06558">
    <property type="entry name" value="crotonase-like"/>
    <property type="match status" value="1"/>
</dbReference>